<evidence type="ECO:0000313" key="2">
    <source>
        <dbReference type="Proteomes" id="UP000058925"/>
    </source>
</evidence>
<name>A0A654M243_9ARCH</name>
<organism evidence="1 2">
    <name type="scientific">Candidatus Nitrosocosmicus oleophilus</name>
    <dbReference type="NCBI Taxonomy" id="1353260"/>
    <lineage>
        <taxon>Archaea</taxon>
        <taxon>Nitrososphaerota</taxon>
        <taxon>Nitrososphaeria</taxon>
        <taxon>Nitrososphaerales</taxon>
        <taxon>Nitrososphaeraceae</taxon>
        <taxon>Candidatus Nitrosocosmicus</taxon>
    </lineage>
</organism>
<protein>
    <submittedName>
        <fullName evidence="1">Uncharacterized protein</fullName>
    </submittedName>
</protein>
<keyword evidence="2" id="KW-1185">Reference proteome</keyword>
<dbReference type="Proteomes" id="UP000058925">
    <property type="component" value="Chromosome"/>
</dbReference>
<reference evidence="2" key="1">
    <citation type="submission" date="2015-10" db="EMBL/GenBank/DDBJ databases">
        <title>Niche specialization of a soil ammonia-oxidizing archaeon, Candidatus Nitrosocosmicus oleophilus.</title>
        <authorList>
            <person name="Jung M.-Y."/>
            <person name="Rhee S.-K."/>
        </authorList>
    </citation>
    <scope>NUCLEOTIDE SEQUENCE [LARGE SCALE GENOMIC DNA]</scope>
    <source>
        <strain evidence="2">MY3</strain>
    </source>
</reference>
<evidence type="ECO:0000313" key="1">
    <source>
        <dbReference type="EMBL" id="ALI37060.1"/>
    </source>
</evidence>
<dbReference type="AlphaFoldDB" id="A0A654M243"/>
<dbReference type="EMBL" id="CP012850">
    <property type="protein sequence ID" value="ALI37060.1"/>
    <property type="molecule type" value="Genomic_DNA"/>
</dbReference>
<dbReference type="GeneID" id="60422759"/>
<gene>
    <name evidence="1" type="ORF">NMY3_02871</name>
</gene>
<sequence>MTKDTEKSVPNSNDYKYNESIKNAFLFKKEEVSRIMVERLTDKTFIKEIITEAWAKLDTVYDSFVLSYSDNYVQIYEKNVVKDILNSYLMELKEIRGKLDSVIPFNELKINKLQEEIARVEKIIEWNKNKF</sequence>
<proteinExistence type="predicted"/>
<dbReference type="RefSeq" id="WP_196816209.1">
    <property type="nucleotide sequence ID" value="NZ_CP012850.1"/>
</dbReference>
<accession>A0A654M243</accession>
<dbReference type="KEGG" id="taa:NMY3_02871"/>